<evidence type="ECO:0000256" key="6">
    <source>
        <dbReference type="ARBA" id="ARBA00023242"/>
    </source>
</evidence>
<proteinExistence type="predicted"/>
<evidence type="ECO:0000256" key="4">
    <source>
        <dbReference type="ARBA" id="ARBA00023125"/>
    </source>
</evidence>
<organism evidence="10 11">
    <name type="scientific">Porites lobata</name>
    <dbReference type="NCBI Taxonomy" id="104759"/>
    <lineage>
        <taxon>Eukaryota</taxon>
        <taxon>Metazoa</taxon>
        <taxon>Cnidaria</taxon>
        <taxon>Anthozoa</taxon>
        <taxon>Hexacorallia</taxon>
        <taxon>Scleractinia</taxon>
        <taxon>Fungiina</taxon>
        <taxon>Poritidae</taxon>
        <taxon>Porites</taxon>
    </lineage>
</organism>
<evidence type="ECO:0000256" key="1">
    <source>
        <dbReference type="ARBA" id="ARBA00004123"/>
    </source>
</evidence>
<dbReference type="InterPro" id="IPR008967">
    <property type="entry name" value="p53-like_TF_DNA-bd_sf"/>
</dbReference>
<dbReference type="InterPro" id="IPR001699">
    <property type="entry name" value="TF_T-box"/>
</dbReference>
<feature type="domain" description="T-box" evidence="9">
    <location>
        <begin position="84"/>
        <end position="266"/>
    </location>
</feature>
<evidence type="ECO:0000256" key="8">
    <source>
        <dbReference type="SAM" id="MobiDB-lite"/>
    </source>
</evidence>
<dbReference type="Pfam" id="PF00907">
    <property type="entry name" value="T-box"/>
    <property type="match status" value="1"/>
</dbReference>
<keyword evidence="6 7" id="KW-0539">Nucleus</keyword>
<evidence type="ECO:0000259" key="9">
    <source>
        <dbReference type="PROSITE" id="PS50252"/>
    </source>
</evidence>
<comment type="caution">
    <text evidence="10">The sequence shown here is derived from an EMBL/GenBank/DDBJ whole genome shotgun (WGS) entry which is preliminary data.</text>
</comment>
<dbReference type="InterPro" id="IPR046360">
    <property type="entry name" value="T-box_DNA-bd"/>
</dbReference>
<evidence type="ECO:0000256" key="7">
    <source>
        <dbReference type="PROSITE-ProRule" id="PRU00201"/>
    </source>
</evidence>
<sequence length="445" mass="50144">LQSIIWTSESLLLLRAARTSRHYEQKNSETTRAMHSEEKKQPTSFSVNHILQAAENTMSSERARETDGANTANSSEDSNVKITLDEADLWRRFKSLTNEMIVTKNGRRMFPVLKINVTGLEPKAMYSFLLDFVSVDGHRWKYVNGEWVSGGKPEPPTPSCVYIHPDSPNFGAHWMKQPVVFSKVKLTNKQNGNGQARKFLFCIMLNSLHKYEPRIHIIRVGAPESNRTVVSHSFPETQFIAVTAYQNEEITSLKIKYNPFAKAFLDAKERQEQKEALEQAVESHSAYSQYGWFCAGPSPVYQHHHHPRPYAHIPSSPYDRLGIRGHRPSPYPNPYHKRTDLPTQAVAHAPQYFPSDSNQLILPGPTALDNISMSTASLATHSHHTPAGPHQLHPGLSPFMANSSYSSAHRSTIDMDLAHKETDRSKCLQPPGLSLHPTWNTLGQA</sequence>
<dbReference type="PANTHER" id="PTHR11267">
    <property type="entry name" value="T-BOX PROTEIN-RELATED"/>
    <property type="match status" value="1"/>
</dbReference>
<feature type="compositionally biased region" description="Polar residues" evidence="8">
    <location>
        <begin position="68"/>
        <end position="77"/>
    </location>
</feature>
<dbReference type="EMBL" id="CALNXK010000128">
    <property type="protein sequence ID" value="CAH3164186.1"/>
    <property type="molecule type" value="Genomic_DNA"/>
</dbReference>
<dbReference type="PRINTS" id="PR00938">
    <property type="entry name" value="BRACHYURY"/>
</dbReference>
<dbReference type="SUPFAM" id="SSF49417">
    <property type="entry name" value="p53-like transcription factors"/>
    <property type="match status" value="1"/>
</dbReference>
<name>A0ABN8QLH2_9CNID</name>
<dbReference type="Proteomes" id="UP001159405">
    <property type="component" value="Unassembled WGS sequence"/>
</dbReference>
<gene>
    <name evidence="10" type="ORF">PLOB_00006169</name>
</gene>
<evidence type="ECO:0000256" key="3">
    <source>
        <dbReference type="ARBA" id="ARBA00023015"/>
    </source>
</evidence>
<keyword evidence="4 7" id="KW-0238">DNA-binding</keyword>
<dbReference type="CDD" id="cd20192">
    <property type="entry name" value="T-box_TBXT_TBX19-like"/>
    <property type="match status" value="1"/>
</dbReference>
<dbReference type="PROSITE" id="PS01283">
    <property type="entry name" value="TBOX_1"/>
    <property type="match status" value="1"/>
</dbReference>
<dbReference type="InterPro" id="IPR036960">
    <property type="entry name" value="T-box_sf"/>
</dbReference>
<protein>
    <recommendedName>
        <fullName evidence="9">T-box domain-containing protein</fullName>
    </recommendedName>
</protein>
<dbReference type="SMART" id="SM00425">
    <property type="entry name" value="TBOX"/>
    <property type="match status" value="1"/>
</dbReference>
<dbReference type="InterPro" id="IPR018186">
    <property type="entry name" value="TF_T-box_CS"/>
</dbReference>
<keyword evidence="11" id="KW-1185">Reference proteome</keyword>
<keyword evidence="5" id="KW-0804">Transcription</keyword>
<feature type="region of interest" description="Disordered" evidence="8">
    <location>
        <begin position="56"/>
        <end position="77"/>
    </location>
</feature>
<evidence type="ECO:0000256" key="5">
    <source>
        <dbReference type="ARBA" id="ARBA00023163"/>
    </source>
</evidence>
<evidence type="ECO:0000313" key="11">
    <source>
        <dbReference type="Proteomes" id="UP001159405"/>
    </source>
</evidence>
<evidence type="ECO:0000256" key="2">
    <source>
        <dbReference type="ARBA" id="ARBA00022473"/>
    </source>
</evidence>
<dbReference type="PRINTS" id="PR00937">
    <property type="entry name" value="TBOX"/>
</dbReference>
<keyword evidence="2" id="KW-0217">Developmental protein</keyword>
<reference evidence="10 11" key="1">
    <citation type="submission" date="2022-05" db="EMBL/GenBank/DDBJ databases">
        <authorList>
            <consortium name="Genoscope - CEA"/>
            <person name="William W."/>
        </authorList>
    </citation>
    <scope>NUCLEOTIDE SEQUENCE [LARGE SCALE GENOMIC DNA]</scope>
</reference>
<dbReference type="Gene3D" id="2.60.40.820">
    <property type="entry name" value="Transcription factor, T-box"/>
    <property type="match status" value="1"/>
</dbReference>
<dbReference type="InterPro" id="IPR002070">
    <property type="entry name" value="TF_Brachyury"/>
</dbReference>
<keyword evidence="3" id="KW-0805">Transcription regulation</keyword>
<comment type="subcellular location">
    <subcellularLocation>
        <location evidence="1 7">Nucleus</location>
    </subcellularLocation>
</comment>
<dbReference type="PROSITE" id="PS50252">
    <property type="entry name" value="TBOX_3"/>
    <property type="match status" value="1"/>
</dbReference>
<dbReference type="PANTHER" id="PTHR11267:SF106">
    <property type="entry name" value="T-RELATED PROTEIN"/>
    <property type="match status" value="1"/>
</dbReference>
<evidence type="ECO:0000313" key="10">
    <source>
        <dbReference type="EMBL" id="CAH3164186.1"/>
    </source>
</evidence>
<feature type="non-terminal residue" evidence="10">
    <location>
        <position position="1"/>
    </location>
</feature>
<dbReference type="PROSITE" id="PS01264">
    <property type="entry name" value="TBOX_2"/>
    <property type="match status" value="1"/>
</dbReference>
<comment type="caution">
    <text evidence="7">Lacks conserved residue(s) required for the propagation of feature annotation.</text>
</comment>
<accession>A0ABN8QLH2</accession>
<feature type="region of interest" description="Disordered" evidence="8">
    <location>
        <begin position="20"/>
        <end position="42"/>
    </location>
</feature>
<feature type="compositionally biased region" description="Basic and acidic residues" evidence="8">
    <location>
        <begin position="21"/>
        <end position="41"/>
    </location>
</feature>